<feature type="domain" description="Serine hydrolase" evidence="4">
    <location>
        <begin position="556"/>
        <end position="791"/>
    </location>
</feature>
<evidence type="ECO:0000313" key="7">
    <source>
        <dbReference type="EMBL" id="TYK30818.1"/>
    </source>
</evidence>
<dbReference type="FunFam" id="3.40.50.1820:FF:000073">
    <property type="entry name" value="esterase OVCA2 isoform X6"/>
    <property type="match status" value="1"/>
</dbReference>
<dbReference type="SUPFAM" id="SSF57903">
    <property type="entry name" value="FYVE/PHD zinc finger"/>
    <property type="match status" value="1"/>
</dbReference>
<evidence type="ECO:0000313" key="8">
    <source>
        <dbReference type="Proteomes" id="UP000321393"/>
    </source>
</evidence>
<dbReference type="InterPro" id="IPR011011">
    <property type="entry name" value="Znf_FYVE_PHD"/>
</dbReference>
<evidence type="ECO:0000256" key="3">
    <source>
        <dbReference type="ARBA" id="ARBA00022833"/>
    </source>
</evidence>
<evidence type="ECO:0000256" key="1">
    <source>
        <dbReference type="ARBA" id="ARBA00022723"/>
    </source>
</evidence>
<proteinExistence type="predicted"/>
<organism evidence="6 8">
    <name type="scientific">Cucumis melo var. makuwa</name>
    <name type="common">Oriental melon</name>
    <dbReference type="NCBI Taxonomy" id="1194695"/>
    <lineage>
        <taxon>Eukaryota</taxon>
        <taxon>Viridiplantae</taxon>
        <taxon>Streptophyta</taxon>
        <taxon>Embryophyta</taxon>
        <taxon>Tracheophyta</taxon>
        <taxon>Spermatophyta</taxon>
        <taxon>Magnoliopsida</taxon>
        <taxon>eudicotyledons</taxon>
        <taxon>Gunneridae</taxon>
        <taxon>Pentapetalae</taxon>
        <taxon>rosids</taxon>
        <taxon>fabids</taxon>
        <taxon>Cucurbitales</taxon>
        <taxon>Cucurbitaceae</taxon>
        <taxon>Benincaseae</taxon>
        <taxon>Cucumis</taxon>
    </lineage>
</organism>
<gene>
    <name evidence="7" type="ORF">E5676_scaffold455G00070</name>
    <name evidence="6" type="ORF">E6C27_scaffold285G004400</name>
</gene>
<keyword evidence="1" id="KW-0479">Metal-binding</keyword>
<evidence type="ECO:0000259" key="5">
    <source>
        <dbReference type="Pfam" id="PF12368"/>
    </source>
</evidence>
<dbReference type="InterPro" id="IPR005645">
    <property type="entry name" value="FSH-like_dom"/>
</dbReference>
<dbReference type="PANTHER" id="PTHR43268">
    <property type="entry name" value="THIOSULFATE SULFURTRANSFERASE/RHODANESE-LIKE DOMAIN-CONTAINING PROTEIN 2"/>
    <property type="match status" value="1"/>
</dbReference>
<dbReference type="EMBL" id="SSTD01000141">
    <property type="protein sequence ID" value="TYK30818.1"/>
    <property type="molecule type" value="Genomic_DNA"/>
</dbReference>
<dbReference type="Pfam" id="PF03959">
    <property type="entry name" value="FSH1"/>
    <property type="match status" value="1"/>
</dbReference>
<dbReference type="InterPro" id="IPR029058">
    <property type="entry name" value="AB_hydrolase_fold"/>
</dbReference>
<dbReference type="PANTHER" id="PTHR43268:SF6">
    <property type="entry name" value="THIOSULFATE SULFURTRANSFERASE_RHODANESE-LIKE DOMAIN-CONTAINING PROTEIN 2"/>
    <property type="match status" value="1"/>
</dbReference>
<evidence type="ECO:0000313" key="6">
    <source>
        <dbReference type="EMBL" id="KAA0035727.1"/>
    </source>
</evidence>
<accession>A0A5A7T2D8</accession>
<comment type="caution">
    <text evidence="6">The sequence shown here is derived from an EMBL/GenBank/DDBJ whole genome shotgun (WGS) entry which is preliminary data.</text>
</comment>
<dbReference type="AlphaFoldDB" id="A0A5A7T2D8"/>
<dbReference type="SUPFAM" id="SSF53474">
    <property type="entry name" value="alpha/beta-Hydrolases"/>
    <property type="match status" value="1"/>
</dbReference>
<dbReference type="Proteomes" id="UP000321947">
    <property type="component" value="Unassembled WGS sequence"/>
</dbReference>
<feature type="domain" description="Rhodanase C-terminal" evidence="5">
    <location>
        <begin position="470"/>
        <end position="519"/>
    </location>
</feature>
<keyword evidence="3" id="KW-0862">Zinc</keyword>
<dbReference type="InterPro" id="IPR020936">
    <property type="entry name" value="TrhO"/>
</dbReference>
<sequence>MQDIFCRLQMTLINAVPPPPITSVPSSSVHASIMSAPSFSIHTLICNHLVLPICLAKPPPQAQPSPYGSSSISYVVFFSSLLSVGQCSSYCRPSYQSDALSCPSTLDPLRMCTCSLDTLPIKGVINVSILLLEESMSEKSNYVVLLESNSPTPTLVTLPDPNSHNTVLPTYKVPWITYYRRNKKEIGSPIAQPAPNCCDEAEYDHLGNLDVYGPSLNIPIALRKVMEGMRALKKNKTREIRALHKRHKSVGCVPPLSSSKGIFRGHSNHTLSMKVFEAGKIVTLIVYIVDIVLSGDDTVEIIQQKRKMGDEFEIKDLGNLKNFFGWRYQGLVGKLIYLSHTRSDILYAVSTVNQFMQTPYEKHMEAVNRILRYLKTTPSNGLMFRKTDKRCIEAYTDFSWVGSDNKKFISGYCTSVWGNLVTWKSKILSDLRQDYEVPMKSFYDNKAAISVTNDPFNMIESNMIAVGSSTPDIIGTCLICGNPFDDYSSRCRCKYCRMLVLVCDNCQEKETLYVCELCRKHGKEGEVISQFQSSKSEVVLLQSELVPWSNGCRSPRKLRVLCLHGFRQNASGFKGRTASLAKKLKTMVEFVYVDAPHELSFIYHPRDSDPWETCVTSSVQPHRPPPLESCKKKFAWLVSDNAGKRTETNWEVADAPFDPLQYQKQTTGFEKSLAYLKTVFSEKGPFDGILGFSQGAAMVAAVCSKKPSLKGAVEFRFAVLCSGFPLQMPELDRGLINCPSLHIFGSGGGNDRQIANKTSRNLASCFDAGCSVIIEHDLGHMIPTRPPYIDKIKEFLQRFL</sequence>
<protein>
    <submittedName>
        <fullName evidence="6">Rhodanese-like domain-containing protein 6</fullName>
    </submittedName>
</protein>
<dbReference type="Proteomes" id="UP000321393">
    <property type="component" value="Unassembled WGS sequence"/>
</dbReference>
<dbReference type="GO" id="GO:0008270">
    <property type="term" value="F:zinc ion binding"/>
    <property type="evidence" value="ECO:0007669"/>
    <property type="project" value="UniProtKB-KW"/>
</dbReference>
<keyword evidence="2" id="KW-0863">Zinc-finger</keyword>
<dbReference type="Gene3D" id="3.40.50.1820">
    <property type="entry name" value="alpha/beta hydrolase"/>
    <property type="match status" value="1"/>
</dbReference>
<evidence type="ECO:0000256" key="2">
    <source>
        <dbReference type="ARBA" id="ARBA00022771"/>
    </source>
</evidence>
<evidence type="ECO:0000259" key="4">
    <source>
        <dbReference type="Pfam" id="PF03959"/>
    </source>
</evidence>
<dbReference type="EMBL" id="SSTE01019907">
    <property type="protein sequence ID" value="KAA0035727.1"/>
    <property type="molecule type" value="Genomic_DNA"/>
</dbReference>
<name>A0A5A7T2D8_CUCMM</name>
<dbReference type="OrthoDB" id="25002at2759"/>
<evidence type="ECO:0000313" key="9">
    <source>
        <dbReference type="Proteomes" id="UP000321947"/>
    </source>
</evidence>
<reference evidence="8 9" key="1">
    <citation type="submission" date="2019-08" db="EMBL/GenBank/DDBJ databases">
        <title>Draft genome sequences of two oriental melons (Cucumis melo L. var makuwa).</title>
        <authorList>
            <person name="Kwon S.-Y."/>
        </authorList>
    </citation>
    <scope>NUCLEOTIDE SEQUENCE [LARGE SCALE GENOMIC DNA]</scope>
    <source>
        <strain evidence="9">cv. Chang Bougi</strain>
        <strain evidence="8">cv. SW 3</strain>
        <tissue evidence="6">Leaf</tissue>
    </source>
</reference>
<dbReference type="InterPro" id="IPR022111">
    <property type="entry name" value="Rhodanese_C"/>
</dbReference>
<dbReference type="Pfam" id="PF12368">
    <property type="entry name" value="Rhodanese_C"/>
    <property type="match status" value="1"/>
</dbReference>